<evidence type="ECO:0000313" key="1">
    <source>
        <dbReference type="EMBL" id="AOV07250.1"/>
    </source>
</evidence>
<organism evidence="1 2">
    <name type="scientific">Sporosarcina ureilytica</name>
    <dbReference type="NCBI Taxonomy" id="298596"/>
    <lineage>
        <taxon>Bacteria</taxon>
        <taxon>Bacillati</taxon>
        <taxon>Bacillota</taxon>
        <taxon>Bacilli</taxon>
        <taxon>Bacillales</taxon>
        <taxon>Caryophanaceae</taxon>
        <taxon>Sporosarcina</taxon>
    </lineage>
</organism>
<gene>
    <name evidence="1" type="ORF">BI350_06650</name>
</gene>
<sequence>MCSQTLRSLVAKAVLRDGSSSGINRTGKTPQGAKRLRRLTAGPTESVRPERKSTFIGINLLTHRKQRDMIIKVKEITEYSLWYKQELPASHLIDTKSLLTGQHLNDFIVQICTYSYAGRHALMSTRFFIGWTCGVVSFG</sequence>
<reference evidence="1 2" key="1">
    <citation type="submission" date="2016-09" db="EMBL/GenBank/DDBJ databases">
        <title>Complete genome sequence of the Lysinibacillus sphaericus LMG 22257, a specie of Bacillus with ureolytic activity that can effectively biodeposit calcium carbonate.</title>
        <authorList>
            <person name="Yan W."/>
        </authorList>
    </citation>
    <scope>NUCLEOTIDE SEQUENCE [LARGE SCALE GENOMIC DNA]</scope>
    <source>
        <strain evidence="1 2">LMG 22257</strain>
    </source>
</reference>
<protein>
    <submittedName>
        <fullName evidence="1">Uncharacterized protein</fullName>
    </submittedName>
</protein>
<name>A0A1D8JEW2_9BACL</name>
<dbReference type="EMBL" id="CP017560">
    <property type="protein sequence ID" value="AOV07250.1"/>
    <property type="molecule type" value="Genomic_DNA"/>
</dbReference>
<dbReference type="AlphaFoldDB" id="A0A1D8JEW2"/>
<keyword evidence="2" id="KW-1185">Reference proteome</keyword>
<accession>A0A1D8JEW2</accession>
<dbReference type="KEGG" id="surl:BI350_06650"/>
<dbReference type="Proteomes" id="UP000185746">
    <property type="component" value="Chromosome"/>
</dbReference>
<proteinExistence type="predicted"/>
<evidence type="ECO:0000313" key="2">
    <source>
        <dbReference type="Proteomes" id="UP000185746"/>
    </source>
</evidence>